<dbReference type="Pfam" id="PF09424">
    <property type="entry name" value="YqeY"/>
    <property type="match status" value="1"/>
</dbReference>
<dbReference type="GO" id="GO:0016884">
    <property type="term" value="F:carbon-nitrogen ligase activity, with glutamine as amido-N-donor"/>
    <property type="evidence" value="ECO:0007669"/>
    <property type="project" value="InterPro"/>
</dbReference>
<sequence length="147" mass="16546">MDLNKQLMEDLKKAMLGHDKRAMSVIRMLKSALTNEKIKLGHDLKPDEINTVVSRQMKQNKESIEEFKKGHRDDLVKEQEAQLKILSKYAPKQLSEDEIKKIVSDTADQVGASSMKDFGKMMGAVMPKVKGHADGSVVNRIVKAQLN</sequence>
<reference evidence="1" key="1">
    <citation type="submission" date="2022-07" db="EMBL/GenBank/DDBJ databases">
        <authorList>
            <person name="Kouya T."/>
            <person name="Ishiyama Y."/>
        </authorList>
    </citation>
    <scope>NUCLEOTIDE SEQUENCE</scope>
    <source>
        <strain evidence="1">WR16-4</strain>
    </source>
</reference>
<organism evidence="1 2">
    <name type="scientific">Philodulcilactobacillus myokoensis</name>
    <dbReference type="NCBI Taxonomy" id="2929573"/>
    <lineage>
        <taxon>Bacteria</taxon>
        <taxon>Bacillati</taxon>
        <taxon>Bacillota</taxon>
        <taxon>Bacilli</taxon>
        <taxon>Lactobacillales</taxon>
        <taxon>Lactobacillaceae</taxon>
        <taxon>Philodulcilactobacillus</taxon>
    </lineage>
</organism>
<accession>A0A9W6ET15</accession>
<dbReference type="AlphaFoldDB" id="A0A9W6ET15"/>
<evidence type="ECO:0008006" key="3">
    <source>
        <dbReference type="Google" id="ProtNLM"/>
    </source>
</evidence>
<evidence type="ECO:0000313" key="2">
    <source>
        <dbReference type="Proteomes" id="UP001144204"/>
    </source>
</evidence>
<dbReference type="PANTHER" id="PTHR28055">
    <property type="entry name" value="ALTERED INHERITANCE OF MITOCHONDRIA PROTEIN 41, MITOCHONDRIAL"/>
    <property type="match status" value="1"/>
</dbReference>
<dbReference type="EMBL" id="BRPL01000002">
    <property type="protein sequence ID" value="GLB46913.1"/>
    <property type="molecule type" value="Genomic_DNA"/>
</dbReference>
<proteinExistence type="predicted"/>
<dbReference type="Proteomes" id="UP001144204">
    <property type="component" value="Unassembled WGS sequence"/>
</dbReference>
<gene>
    <name evidence="1" type="ORF">WR164_08920</name>
</gene>
<evidence type="ECO:0000313" key="1">
    <source>
        <dbReference type="EMBL" id="GLB46913.1"/>
    </source>
</evidence>
<reference evidence="1" key="2">
    <citation type="journal article" date="2023" name="PLoS ONE">
        <title>Philodulcilactobacillus myokoensis gen. nov., sp. nov., a fructophilic, acidophilic, and agar-phobic lactic acid bacterium isolated from fermented vegetable extracts.</title>
        <authorList>
            <person name="Kouya T."/>
            <person name="Ishiyama Y."/>
            <person name="Ohashi S."/>
            <person name="Kumakubo R."/>
            <person name="Yamazaki T."/>
            <person name="Otaki T."/>
        </authorList>
    </citation>
    <scope>NUCLEOTIDE SEQUENCE</scope>
    <source>
        <strain evidence="1">WR16-4</strain>
    </source>
</reference>
<dbReference type="InterPro" id="IPR003789">
    <property type="entry name" value="Asn/Gln_tRNA_amidoTrase-B-like"/>
</dbReference>
<dbReference type="InterPro" id="IPR023168">
    <property type="entry name" value="GatB_Yqey_C_2"/>
</dbReference>
<dbReference type="Gene3D" id="1.10.1510.10">
    <property type="entry name" value="Uncharacterised protein YqeY/AIM41 PF09424, N-terminal domain"/>
    <property type="match status" value="1"/>
</dbReference>
<protein>
    <recommendedName>
        <fullName evidence="3">GatB/YqeY domain-containing protein</fullName>
    </recommendedName>
</protein>
<dbReference type="InterPro" id="IPR042184">
    <property type="entry name" value="YqeY/Aim41_N"/>
</dbReference>
<dbReference type="RefSeq" id="WP_286136375.1">
    <property type="nucleotide sequence ID" value="NZ_BRPL01000002.1"/>
</dbReference>
<dbReference type="SUPFAM" id="SSF89095">
    <property type="entry name" value="GatB/YqeY motif"/>
    <property type="match status" value="1"/>
</dbReference>
<name>A0A9W6ET15_9LACO</name>
<keyword evidence="2" id="KW-1185">Reference proteome</keyword>
<dbReference type="Gene3D" id="1.10.10.410">
    <property type="match status" value="1"/>
</dbReference>
<dbReference type="PANTHER" id="PTHR28055:SF1">
    <property type="entry name" value="ALTERED INHERITANCE OF MITOCHONDRIA PROTEIN 41, MITOCHONDRIAL"/>
    <property type="match status" value="1"/>
</dbReference>
<dbReference type="InterPro" id="IPR019004">
    <property type="entry name" value="YqeY/Aim41"/>
</dbReference>
<comment type="caution">
    <text evidence="1">The sequence shown here is derived from an EMBL/GenBank/DDBJ whole genome shotgun (WGS) entry which is preliminary data.</text>
</comment>